<dbReference type="RefSeq" id="XP_058348592.1">
    <property type="nucleotide sequence ID" value="XM_058481028.1"/>
</dbReference>
<dbReference type="GO" id="GO:0110155">
    <property type="term" value="P:NAD-cap decapping"/>
    <property type="evidence" value="ECO:0007669"/>
    <property type="project" value="TreeGrafter"/>
</dbReference>
<dbReference type="Pfam" id="PF08652">
    <property type="entry name" value="RAI1"/>
    <property type="match status" value="1"/>
</dbReference>
<reference evidence="8 9" key="1">
    <citation type="submission" date="2023-03" db="EMBL/GenBank/DDBJ databases">
        <title>Genome sequence of Lichtheimia ornata CBS 291.66.</title>
        <authorList>
            <person name="Mohabir J.T."/>
            <person name="Shea T.P."/>
            <person name="Kurbessoian T."/>
            <person name="Berby B."/>
            <person name="Fontaine J."/>
            <person name="Livny J."/>
            <person name="Gnirke A."/>
            <person name="Stajich J.E."/>
            <person name="Cuomo C.A."/>
        </authorList>
    </citation>
    <scope>NUCLEOTIDE SEQUENCE [LARGE SCALE GENOMIC DNA]</scope>
    <source>
        <strain evidence="8">CBS 291.66</strain>
    </source>
</reference>
<comment type="catalytic activity">
    <reaction evidence="5">
        <text>a 5'-end triphospho-ribonucleoside in mRNA + H2O = a 5'-end phospho-ribonucleoside in mRNA + diphosphate + H(+)</text>
        <dbReference type="Rhea" id="RHEA:78683"/>
        <dbReference type="Rhea" id="RHEA-COMP:15692"/>
        <dbReference type="Rhea" id="RHEA-COMP:17164"/>
        <dbReference type="ChEBI" id="CHEBI:15377"/>
        <dbReference type="ChEBI" id="CHEBI:15378"/>
        <dbReference type="ChEBI" id="CHEBI:33019"/>
        <dbReference type="ChEBI" id="CHEBI:138282"/>
        <dbReference type="ChEBI" id="CHEBI:167618"/>
    </reaction>
    <physiologicalReaction direction="left-to-right" evidence="5">
        <dbReference type="Rhea" id="RHEA:78684"/>
    </physiologicalReaction>
</comment>
<evidence type="ECO:0000256" key="2">
    <source>
        <dbReference type="ARBA" id="ARBA00006562"/>
    </source>
</evidence>
<organism evidence="8 9">
    <name type="scientific">Lichtheimia ornata</name>
    <dbReference type="NCBI Taxonomy" id="688661"/>
    <lineage>
        <taxon>Eukaryota</taxon>
        <taxon>Fungi</taxon>
        <taxon>Fungi incertae sedis</taxon>
        <taxon>Mucoromycota</taxon>
        <taxon>Mucoromycotina</taxon>
        <taxon>Mucoromycetes</taxon>
        <taxon>Mucorales</taxon>
        <taxon>Lichtheimiaceae</taxon>
        <taxon>Lichtheimia</taxon>
    </lineage>
</organism>
<comment type="catalytic activity">
    <reaction evidence="4">
        <text>a 5'-end (N(7)-methyl 5'-triphosphoguanosine)-ribonucleoside-ribonucleotide in mRNA + H2O = a (N(7)-methyl 5'-triphosphoguanosine)-nucleoside + a 5'-end phospho-ribonucleoside in mRNA + H(+)</text>
        <dbReference type="Rhea" id="RHEA:66928"/>
        <dbReference type="Rhea" id="RHEA-COMP:15692"/>
        <dbReference type="Rhea" id="RHEA-COMP:17313"/>
        <dbReference type="ChEBI" id="CHEBI:15377"/>
        <dbReference type="ChEBI" id="CHEBI:15378"/>
        <dbReference type="ChEBI" id="CHEBI:138282"/>
        <dbReference type="ChEBI" id="CHEBI:172876"/>
        <dbReference type="ChEBI" id="CHEBI:172877"/>
    </reaction>
    <physiologicalReaction direction="left-to-right" evidence="4">
        <dbReference type="Rhea" id="RHEA:66929"/>
    </physiologicalReaction>
</comment>
<evidence type="ECO:0000256" key="6">
    <source>
        <dbReference type="ARBA" id="ARBA00048124"/>
    </source>
</evidence>
<dbReference type="PANTHER" id="PTHR12395">
    <property type="entry name" value="DOM-3 RELATED"/>
    <property type="match status" value="1"/>
</dbReference>
<comment type="similarity">
    <text evidence="2">Belongs to the DXO/Dom3Z family.</text>
</comment>
<dbReference type="PANTHER" id="PTHR12395:SF9">
    <property type="entry name" value="DECAPPING AND EXORIBONUCLEASE PROTEIN"/>
    <property type="match status" value="1"/>
</dbReference>
<evidence type="ECO:0000259" key="7">
    <source>
        <dbReference type="Pfam" id="PF08652"/>
    </source>
</evidence>
<dbReference type="GO" id="GO:0005634">
    <property type="term" value="C:nucleus"/>
    <property type="evidence" value="ECO:0007669"/>
    <property type="project" value="TreeGrafter"/>
</dbReference>
<dbReference type="GO" id="GO:0034353">
    <property type="term" value="F:mRNA 5'-diphosphatase activity"/>
    <property type="evidence" value="ECO:0007669"/>
    <property type="project" value="TreeGrafter"/>
</dbReference>
<dbReference type="InterPro" id="IPR039039">
    <property type="entry name" value="RAI1-like_fam"/>
</dbReference>
<comment type="catalytic activity">
    <reaction evidence="6">
        <text>a 5'-end NAD(+)-phospho-ribonucleoside in mRNA + H2O = a 5'-end phospho-ribonucleoside in mRNA + NAD(+) + H(+)</text>
        <dbReference type="Rhea" id="RHEA:60880"/>
        <dbReference type="Rhea" id="RHEA-COMP:15692"/>
        <dbReference type="Rhea" id="RHEA-COMP:15698"/>
        <dbReference type="ChEBI" id="CHEBI:15377"/>
        <dbReference type="ChEBI" id="CHEBI:15378"/>
        <dbReference type="ChEBI" id="CHEBI:57540"/>
        <dbReference type="ChEBI" id="CHEBI:138282"/>
        <dbReference type="ChEBI" id="CHEBI:144029"/>
    </reaction>
    <physiologicalReaction direction="left-to-right" evidence="6">
        <dbReference type="Rhea" id="RHEA:60881"/>
    </physiologicalReaction>
</comment>
<evidence type="ECO:0000256" key="3">
    <source>
        <dbReference type="ARBA" id="ARBA00032984"/>
    </source>
</evidence>
<evidence type="ECO:0000256" key="5">
    <source>
        <dbReference type="ARBA" id="ARBA00044692"/>
    </source>
</evidence>
<gene>
    <name evidence="8" type="ORF">O0I10_000929</name>
</gene>
<dbReference type="EMBL" id="JARTCD010000002">
    <property type="protein sequence ID" value="KAJ8663680.1"/>
    <property type="molecule type" value="Genomic_DNA"/>
</dbReference>
<accession>A0AAD7Y4M3</accession>
<dbReference type="GeneID" id="83208348"/>
<evidence type="ECO:0000313" key="8">
    <source>
        <dbReference type="EMBL" id="KAJ8663680.1"/>
    </source>
</evidence>
<evidence type="ECO:0000256" key="4">
    <source>
        <dbReference type="ARBA" id="ARBA00044676"/>
    </source>
</evidence>
<dbReference type="GO" id="GO:0005829">
    <property type="term" value="C:cytosol"/>
    <property type="evidence" value="ECO:0007669"/>
    <property type="project" value="TreeGrafter"/>
</dbReference>
<evidence type="ECO:0000313" key="9">
    <source>
        <dbReference type="Proteomes" id="UP001234581"/>
    </source>
</evidence>
<sequence length="1361" mass="154129">MSQEFYQSDASMEGMYEENGDTVMEEIEPNIREGQDNWQELVALVYGRMTRSMLTTADNTEPVLMKVIAQGDLVGAQRIAQLLTFAQDSAHMNDEDMATSLGCIPADEDKAFVGTRYYVRSAQLMAAALRQVAIVYEARYADPYLVQAINNNILAGVPDEQMVFLRYIGCTTASLPTEREHTDSNAVLQTRLGNFMQAAQAANHPLKFSVYEVPSLRLPCEHTLLDTHEQVLLHIFDRSVCLNSQPGGFYRSYQPSNEDNELLMRVLAKGLEQLQHVFFGPVQAQDTVRKTEMEFLFYELYKKRLPTIDVQRAGMIGDEHIRLFGTQAAPGQSQATNSTPLLIFARDITREDGALVRGFFDGSRAGQLTRDLIASCLGSYQVRDNFAPPPSFNLFNCQPFERNEQANRDPFEEAAAAVVRRANPFVVSTLGFDPHATAFSNYRGSYSLGLDEYLENTGKPFLSSGDLDFALDAPDGEDPAQMHIVVPHLDPGYVSYGCGDVRILRFMLLTWCRTLLLASCCLQLANDPNAQVQQGTRAFCVKAINMASKREDKNGFTQVFNQASIQVQNIIHETVKNRSEKAALRAMLCGDPAPGFEFPAISGTIAGRASVQVNVGHYGYAQGAPNSDERMAQCRSLERLNYPLVRRLRGYQSHLHHPNPNSEWRTFFASLREGASIYHSILGHFSQDAEPLPGLTRTQTRSGLTQCIAPEGWVGGDEWKENSNLVLRSISERMSRIRKKRLDQGFTPNDTSREAYRRANLLQENSDIGPITKFERSLVYVNKSKKINMSVYLNPDGTGQRRGGQFYINAPAGRYYLDYDTSVNAHAVVLKNIDGSLFQPLCEIYDWEILQQSRDVVFPVFARTVAYAGCVLRAPIVEELGLSQDEWFTYERLGRMYLEQMWFAHANSPFDVCTAPVDAPRVMVSRVSTTFQSHVGHLQRGIEPLVWQHLFNNTNRLLKLLKTWAEIRVIKSTYVGSTGAPTSYRIWTITKVHDLSPAAKRQSTAHSFPVFPSHRYSGKCPEYKQPVEIQSYSIDANRRVWDTISIQSSSSRPFLSCGYDRFIKRDESVAEHLDTLLDTLTTARLNGSPDVDHVDIVTWRGIMTKIFCTPFTRNEPWELRATRYKNTIFMEEQATEQKLRQEQTMSERQRLMSYWGYSFESMCTATEPKGVPDPDDVPNTNVQYRVAVKTRLGRNTIAMGAEVDCIEGEKPKDGNLLRQYVELKTSRRMDTQRQKENFERFKLLEFWAQSFSIGVPKVICGFRDDDDVLSHLETFKTLEIPRKVRHGTGAWRANKFLDWLEKVLTEDDPTVTYSITWNAPWREIRVSRAGHVNVFLTQRYLDGETSHDIGGPRAQQGSSSD</sequence>
<protein>
    <recommendedName>
        <fullName evidence="3">NAD-capped RNA hydrolase RAI1</fullName>
    </recommendedName>
</protein>
<name>A0AAD7Y4M3_9FUNG</name>
<proteinExistence type="inferred from homology"/>
<dbReference type="InterPro" id="IPR013961">
    <property type="entry name" value="RAI1"/>
</dbReference>
<dbReference type="GO" id="GO:0000956">
    <property type="term" value="P:nuclear-transcribed mRNA catabolic process"/>
    <property type="evidence" value="ECO:0007669"/>
    <property type="project" value="TreeGrafter"/>
</dbReference>
<comment type="caution">
    <text evidence="8">The sequence shown here is derived from an EMBL/GenBank/DDBJ whole genome shotgun (WGS) entry which is preliminary data.</text>
</comment>
<comment type="cofactor">
    <cofactor evidence="1">
        <name>a divalent metal cation</name>
        <dbReference type="ChEBI" id="CHEBI:60240"/>
    </cofactor>
</comment>
<evidence type="ECO:0000256" key="1">
    <source>
        <dbReference type="ARBA" id="ARBA00001968"/>
    </source>
</evidence>
<feature type="domain" description="RAI1-like" evidence="7">
    <location>
        <begin position="1024"/>
        <end position="1338"/>
    </location>
</feature>
<keyword evidence="9" id="KW-1185">Reference proteome</keyword>
<dbReference type="Proteomes" id="UP001234581">
    <property type="component" value="Unassembled WGS sequence"/>
</dbReference>